<feature type="transmembrane region" description="Helical" evidence="1">
    <location>
        <begin position="92"/>
        <end position="112"/>
    </location>
</feature>
<feature type="transmembrane region" description="Helical" evidence="1">
    <location>
        <begin position="306"/>
        <end position="331"/>
    </location>
</feature>
<feature type="transmembrane region" description="Helical" evidence="1">
    <location>
        <begin position="12"/>
        <end position="34"/>
    </location>
</feature>
<dbReference type="EMBL" id="CP003181">
    <property type="protein sequence ID" value="AHJ61964.1"/>
    <property type="molecule type" value="Genomic_DNA"/>
</dbReference>
<reference evidence="3" key="1">
    <citation type="submission" date="2012-06" db="EMBL/GenBank/DDBJ databases">
        <title>Genome analysis of multiple Granulibacter bethesdensis isolates demonstrates substantial genome diversity.</title>
        <authorList>
            <person name="Greenberg D.E."/>
            <person name="Porcella S.F."/>
            <person name="Zarember K."/>
            <person name="Zelazny A.M."/>
            <person name="Bruno D."/>
            <person name="Martens C."/>
            <person name="Barbian K.D."/>
            <person name="Jaske E."/>
            <person name="Holland S.M."/>
        </authorList>
    </citation>
    <scope>NUCLEOTIDE SEQUENCE [LARGE SCALE GENOMIC DNA]</scope>
    <source>
        <strain evidence="3">CGDNIH3</strain>
    </source>
</reference>
<keyword evidence="1" id="KW-0472">Membrane</keyword>
<keyword evidence="1" id="KW-0812">Transmembrane</keyword>
<dbReference type="AlphaFoldDB" id="A0AAN0RBS1"/>
<feature type="transmembrane region" description="Helical" evidence="1">
    <location>
        <begin position="346"/>
        <end position="364"/>
    </location>
</feature>
<feature type="transmembrane region" description="Helical" evidence="1">
    <location>
        <begin position="147"/>
        <end position="166"/>
    </location>
</feature>
<proteinExistence type="predicted"/>
<keyword evidence="1" id="KW-1133">Transmembrane helix</keyword>
<accession>A0AAN0RBS1</accession>
<organism evidence="2 3">
    <name type="scientific">Granulibacter bethesdensis</name>
    <dbReference type="NCBI Taxonomy" id="364410"/>
    <lineage>
        <taxon>Bacteria</taxon>
        <taxon>Pseudomonadati</taxon>
        <taxon>Pseudomonadota</taxon>
        <taxon>Alphaproteobacteria</taxon>
        <taxon>Acetobacterales</taxon>
        <taxon>Acetobacteraceae</taxon>
        <taxon>Granulibacter</taxon>
    </lineage>
</organism>
<protein>
    <submittedName>
        <fullName evidence="2">Uncharacterized protein</fullName>
    </submittedName>
</protein>
<dbReference type="KEGG" id="gbc:GbCGDNIH3_0214"/>
<evidence type="ECO:0000256" key="1">
    <source>
        <dbReference type="SAM" id="Phobius"/>
    </source>
</evidence>
<feature type="transmembrane region" description="Helical" evidence="1">
    <location>
        <begin position="119"/>
        <end position="135"/>
    </location>
</feature>
<evidence type="ECO:0000313" key="3">
    <source>
        <dbReference type="Proteomes" id="UP000019438"/>
    </source>
</evidence>
<evidence type="ECO:0000313" key="2">
    <source>
        <dbReference type="EMBL" id="AHJ61964.1"/>
    </source>
</evidence>
<sequence>MKARIIQKSLTDFLELSIAAVISLFLTVSIAIYVRLIPLSRWQADEFITFAHNRDTGLPFILDRFFHWSPRPVSELILWLYYLASTALHRPLITAIIGSLWAVLIISGLSILRHRSNKKLLQLCLCLALPAFYLLDTDPTEVFFWPQSAVAYVTTLAAITLLFWEIASNTPVTSTRSIVLLIIAAWSSETGAFFVFLFTLLNVPSAFSEQPLLPAFFRWSLPLLGSGVILFLLLLGRVGTPELPIQTGHYIHHVLPSAQAATSVLMDELGFSTQNQMPLGWIHLLFFLGARWCWSSMHRDGTRIRAGLLTGFALALLSAAYISILAAYYQFDYVCCARHGTIRESYILLAVTALGLASARWPLIDTRYLRAVSALPFALALLLALPVRLPALQHDHALIDQVTAAKAATWASGTAHAEAMTFYQQPDGMIVHNGYLPAGDYVMGQTRNWIPVGIMQFFHKQKLSVTTAPLP</sequence>
<feature type="transmembrane region" description="Helical" evidence="1">
    <location>
        <begin position="219"/>
        <end position="238"/>
    </location>
</feature>
<name>A0AAN0RBS1_9PROT</name>
<gene>
    <name evidence="2" type="ORF">GbCGDNIH3_0214</name>
</gene>
<feature type="transmembrane region" description="Helical" evidence="1">
    <location>
        <begin position="178"/>
        <end position="199"/>
    </location>
</feature>
<dbReference type="Proteomes" id="UP000019438">
    <property type="component" value="Chromosome"/>
</dbReference>
<feature type="transmembrane region" description="Helical" evidence="1">
    <location>
        <begin position="371"/>
        <end position="389"/>
    </location>
</feature>